<feature type="domain" description="Organic solvent tolerance-like N-terminal" evidence="5">
    <location>
        <begin position="36"/>
        <end position="145"/>
    </location>
</feature>
<dbReference type="NCBIfam" id="TIGR03002">
    <property type="entry name" value="outer_YhbN_LptA"/>
    <property type="match status" value="1"/>
</dbReference>
<dbReference type="GO" id="GO:0009279">
    <property type="term" value="C:cell outer membrane"/>
    <property type="evidence" value="ECO:0007669"/>
    <property type="project" value="TreeGrafter"/>
</dbReference>
<dbReference type="PANTHER" id="PTHR36504">
    <property type="entry name" value="LIPOPOLYSACCHARIDE EXPORT SYSTEM PROTEIN LPTA"/>
    <property type="match status" value="1"/>
</dbReference>
<organism evidence="6 7">
    <name type="scientific">Hydrogenovibrio marinus</name>
    <dbReference type="NCBI Taxonomy" id="28885"/>
    <lineage>
        <taxon>Bacteria</taxon>
        <taxon>Pseudomonadati</taxon>
        <taxon>Pseudomonadota</taxon>
        <taxon>Gammaproteobacteria</taxon>
        <taxon>Thiotrichales</taxon>
        <taxon>Piscirickettsiaceae</taxon>
        <taxon>Hydrogenovibrio</taxon>
    </lineage>
</organism>
<dbReference type="GO" id="GO:0043165">
    <property type="term" value="P:Gram-negative-bacterium-type cell outer membrane assembly"/>
    <property type="evidence" value="ECO:0007669"/>
    <property type="project" value="UniProtKB-UniRule"/>
</dbReference>
<evidence type="ECO:0000256" key="3">
    <source>
        <dbReference type="ARBA" id="ARBA00022764"/>
    </source>
</evidence>
<evidence type="ECO:0000259" key="5">
    <source>
        <dbReference type="Pfam" id="PF03968"/>
    </source>
</evidence>
<dbReference type="AlphaFoldDB" id="A0A066ZZ00"/>
<dbReference type="GO" id="GO:0015920">
    <property type="term" value="P:lipopolysaccharide transport"/>
    <property type="evidence" value="ECO:0007669"/>
    <property type="project" value="UniProtKB-UniRule"/>
</dbReference>
<dbReference type="GO" id="GO:0017089">
    <property type="term" value="F:glycolipid transfer activity"/>
    <property type="evidence" value="ECO:0007669"/>
    <property type="project" value="TreeGrafter"/>
</dbReference>
<sequence length="171" mass="18899" precursor="true">MRDAFTLLLMLSMLFTAFSAHAENTANTSDENLPVEVTADSLNAKDKEGVSIYQGNVVITQGTTTIKGDKVTLHHPHRKISTAIVIGKPATFKRYLEEEKGWVTGHADKITYSAAQKTLLLEGHAQVIQEGKNSISGPKILYDLTLKTLSAKGEKQDRIKMIFTPDEQEQK</sequence>
<evidence type="ECO:0000256" key="2">
    <source>
        <dbReference type="ARBA" id="ARBA00022729"/>
    </source>
</evidence>
<dbReference type="Gene3D" id="2.60.450.10">
    <property type="entry name" value="Lipopolysaccharide (LPS) transport protein A like domain"/>
    <property type="match status" value="1"/>
</dbReference>
<evidence type="ECO:0000256" key="4">
    <source>
        <dbReference type="HAMAP-Rule" id="MF_01914"/>
    </source>
</evidence>
<dbReference type="Pfam" id="PF03968">
    <property type="entry name" value="LptD_N"/>
    <property type="match status" value="1"/>
</dbReference>
<feature type="signal peptide" evidence="4">
    <location>
        <begin position="1"/>
        <end position="22"/>
    </location>
</feature>
<evidence type="ECO:0000256" key="1">
    <source>
        <dbReference type="ARBA" id="ARBA00022448"/>
    </source>
</evidence>
<keyword evidence="2 4" id="KW-0732">Signal</keyword>
<dbReference type="Proteomes" id="UP000027341">
    <property type="component" value="Unassembled WGS sequence"/>
</dbReference>
<dbReference type="InterPro" id="IPR014340">
    <property type="entry name" value="LptA"/>
</dbReference>
<dbReference type="GO" id="GO:0001530">
    <property type="term" value="F:lipopolysaccharide binding"/>
    <property type="evidence" value="ECO:0007669"/>
    <property type="project" value="InterPro"/>
</dbReference>
<keyword evidence="1 4" id="KW-0813">Transport</keyword>
<comment type="caution">
    <text evidence="6">The sequence shown here is derived from an EMBL/GenBank/DDBJ whole genome shotgun (WGS) entry which is preliminary data.</text>
</comment>
<name>A0A066ZZ00_HYDMR</name>
<protein>
    <recommendedName>
        <fullName evidence="4">Lipopolysaccharide export system protein LptA</fullName>
    </recommendedName>
</protein>
<accession>A0A066ZZ00</accession>
<keyword evidence="7" id="KW-1185">Reference proteome</keyword>
<dbReference type="InterPro" id="IPR052037">
    <property type="entry name" value="LPS_export_LptA"/>
</dbReference>
<gene>
    <name evidence="4" type="primary">lptA</name>
    <name evidence="6" type="ORF">EI16_03295</name>
</gene>
<comment type="function">
    <text evidence="4">Involved in the assembly of lipopolysaccharide (LPS). Required for the translocation of LPS from the inner membrane to the outer membrane. May form a bridge between the inner membrane and the outer membrane, via interactions with LptC and LptD, thereby facilitating LPS transfer across the periplasm.</text>
</comment>
<proteinExistence type="inferred from homology"/>
<dbReference type="STRING" id="28885.EI16_03295"/>
<keyword evidence="3 4" id="KW-0574">Periplasm</keyword>
<feature type="chain" id="PRO_5008980798" description="Lipopolysaccharide export system protein LptA" evidence="4">
    <location>
        <begin position="23"/>
        <end position="171"/>
    </location>
</feature>
<dbReference type="InterPro" id="IPR005653">
    <property type="entry name" value="OstA-like_N"/>
</dbReference>
<dbReference type="HAMAP" id="MF_01914">
    <property type="entry name" value="LPS_assembly_LptA"/>
    <property type="match status" value="1"/>
</dbReference>
<comment type="subcellular location">
    <subcellularLocation>
        <location evidence="4">Periplasm</location>
    </subcellularLocation>
</comment>
<dbReference type="EMBL" id="JMIU01000001">
    <property type="protein sequence ID" value="KDN95340.1"/>
    <property type="molecule type" value="Genomic_DNA"/>
</dbReference>
<dbReference type="PANTHER" id="PTHR36504:SF1">
    <property type="entry name" value="LIPOPOLYSACCHARIDE EXPORT SYSTEM PROTEIN LPTA"/>
    <property type="match status" value="1"/>
</dbReference>
<evidence type="ECO:0000313" key="6">
    <source>
        <dbReference type="EMBL" id="KDN95340.1"/>
    </source>
</evidence>
<dbReference type="GO" id="GO:0030288">
    <property type="term" value="C:outer membrane-bounded periplasmic space"/>
    <property type="evidence" value="ECO:0007669"/>
    <property type="project" value="TreeGrafter"/>
</dbReference>
<reference evidence="6 7" key="1">
    <citation type="submission" date="2014-04" db="EMBL/GenBank/DDBJ databases">
        <title>Draft genome sequence of Hydrogenovibrio marinus MH-110, a model organism for aerobic H2 metabolism.</title>
        <authorList>
            <person name="Cha H.J."/>
            <person name="Jo B.H."/>
            <person name="Hwang B.H."/>
        </authorList>
    </citation>
    <scope>NUCLEOTIDE SEQUENCE [LARGE SCALE GENOMIC DNA]</scope>
    <source>
        <strain evidence="6 7">MH-110</strain>
    </source>
</reference>
<comment type="similarity">
    <text evidence="4">Belongs to the LptA family.</text>
</comment>
<evidence type="ECO:0000313" key="7">
    <source>
        <dbReference type="Proteomes" id="UP000027341"/>
    </source>
</evidence>
<comment type="subunit">
    <text evidence="4">Component of the lipopolysaccharide transport and assembly complex.</text>
</comment>